<feature type="transmembrane region" description="Helical" evidence="1">
    <location>
        <begin position="75"/>
        <end position="101"/>
    </location>
</feature>
<feature type="transmembrane region" description="Helical" evidence="1">
    <location>
        <begin position="135"/>
        <end position="157"/>
    </location>
</feature>
<dbReference type="EMBL" id="LXEU01000078">
    <property type="protein sequence ID" value="OAT47608.1"/>
    <property type="molecule type" value="Genomic_DNA"/>
</dbReference>
<dbReference type="InterPro" id="IPR038750">
    <property type="entry name" value="YczE/YyaS-like"/>
</dbReference>
<keyword evidence="3" id="KW-1185">Reference proteome</keyword>
<evidence type="ECO:0000256" key="1">
    <source>
        <dbReference type="SAM" id="Phobius"/>
    </source>
</evidence>
<evidence type="ECO:0000313" key="3">
    <source>
        <dbReference type="Proteomes" id="UP000078386"/>
    </source>
</evidence>
<dbReference type="Proteomes" id="UP000078386">
    <property type="component" value="Unassembled WGS sequence"/>
</dbReference>
<comment type="caution">
    <text evidence="2">The sequence shown here is derived from an EMBL/GenBank/DDBJ whole genome shotgun (WGS) entry which is preliminary data.</text>
</comment>
<organism evidence="2 3">
    <name type="scientific">Kluyvera georgiana ATCC 51603</name>
    <dbReference type="NCBI Taxonomy" id="1354264"/>
    <lineage>
        <taxon>Bacteria</taxon>
        <taxon>Pseudomonadati</taxon>
        <taxon>Pseudomonadota</taxon>
        <taxon>Gammaproteobacteria</taxon>
        <taxon>Enterobacterales</taxon>
        <taxon>Enterobacteriaceae</taxon>
        <taxon>Kluyvera</taxon>
    </lineage>
</organism>
<proteinExistence type="predicted"/>
<keyword evidence="1" id="KW-0472">Membrane</keyword>
<dbReference type="Pfam" id="PF19700">
    <property type="entry name" value="DUF6198"/>
    <property type="match status" value="1"/>
</dbReference>
<keyword evidence="1" id="KW-0812">Transmembrane</keyword>
<name>A0A1B7JI97_9ENTR</name>
<feature type="transmembrane region" description="Helical" evidence="1">
    <location>
        <begin position="44"/>
        <end position="63"/>
    </location>
</feature>
<reference evidence="2 3" key="1">
    <citation type="submission" date="2016-04" db="EMBL/GenBank/DDBJ databases">
        <title>ATOL: Assembling a taxonomically balanced genome-scale reconstruction of the evolutionary history of the Enterobacteriaceae.</title>
        <authorList>
            <person name="Plunkett G.III."/>
            <person name="Neeno-Eckwall E.C."/>
            <person name="Glasner J.D."/>
            <person name="Perna N.T."/>
        </authorList>
    </citation>
    <scope>NUCLEOTIDE SEQUENCE [LARGE SCALE GENOMIC DNA]</scope>
    <source>
        <strain evidence="2 3">ATCC 51603</strain>
    </source>
</reference>
<evidence type="ECO:0000313" key="2">
    <source>
        <dbReference type="EMBL" id="OAT47608.1"/>
    </source>
</evidence>
<feature type="transmembrane region" description="Helical" evidence="1">
    <location>
        <begin position="192"/>
        <end position="225"/>
    </location>
</feature>
<sequence length="247" mass="26552">MGGRTSTHQSSPLFKNWSLIIMPFLSMMKASIRQAEVFMLRRLIQLYIGLILYGVSTAVYVRANLGADPWNVFHLGVAGLASMDIGMVMILTGAAVLLLWIPLRQRPGLGTISNVIVLGLAADATLSLMPPLESLWLRAVLLLLAVVLNALATGMYIGAGFGAGPRDGLMTGIYARTGWPIRRIRTTIEISVLLIGIVLGGAFGIGTVLYALAIGPLIQICLPWFQLPRVTPPTLINADPNGIRPAR</sequence>
<dbReference type="PANTHER" id="PTHR40078:SF1">
    <property type="entry name" value="INTEGRAL MEMBRANE PROTEIN"/>
    <property type="match status" value="1"/>
</dbReference>
<protein>
    <submittedName>
        <fullName evidence="2">Putative integral membrane protein</fullName>
    </submittedName>
</protein>
<accession>A0A1B7JI97</accession>
<feature type="transmembrane region" description="Helical" evidence="1">
    <location>
        <begin position="108"/>
        <end position="129"/>
    </location>
</feature>
<dbReference type="PANTHER" id="PTHR40078">
    <property type="entry name" value="INTEGRAL MEMBRANE PROTEIN-RELATED"/>
    <property type="match status" value="1"/>
</dbReference>
<dbReference type="PATRIC" id="fig|1354264.4.peg.3998"/>
<gene>
    <name evidence="2" type="ORF">M989_03849</name>
</gene>
<dbReference type="AlphaFoldDB" id="A0A1B7JI97"/>
<keyword evidence="1" id="KW-1133">Transmembrane helix</keyword>